<feature type="transmembrane region" description="Helical" evidence="1">
    <location>
        <begin position="96"/>
        <end position="119"/>
    </location>
</feature>
<evidence type="ECO:0000313" key="3">
    <source>
        <dbReference type="Proteomes" id="UP000515506"/>
    </source>
</evidence>
<evidence type="ECO:0000256" key="1">
    <source>
        <dbReference type="SAM" id="Phobius"/>
    </source>
</evidence>
<keyword evidence="1" id="KW-1133">Transmembrane helix</keyword>
<dbReference type="Proteomes" id="UP000515506">
    <property type="component" value="Chromosome"/>
</dbReference>
<dbReference type="Pfam" id="PF19661">
    <property type="entry name" value="DUF6164"/>
    <property type="match status" value="1"/>
</dbReference>
<organism evidence="2 3">
    <name type="scientific">Pseudoxanthomonas mexicana</name>
    <dbReference type="NCBI Taxonomy" id="128785"/>
    <lineage>
        <taxon>Bacteria</taxon>
        <taxon>Pseudomonadati</taxon>
        <taxon>Pseudomonadota</taxon>
        <taxon>Gammaproteobacteria</taxon>
        <taxon>Lysobacterales</taxon>
        <taxon>Lysobacteraceae</taxon>
        <taxon>Pseudoxanthomonas</taxon>
    </lineage>
</organism>
<gene>
    <name evidence="2" type="ORF">H4W19_02950</name>
</gene>
<name>A0ABX6RCY4_PSEMX</name>
<accession>A0ABX6RCY4</accession>
<proteinExistence type="predicted"/>
<protein>
    <recommendedName>
        <fullName evidence="4">DUF2007 domain-containing protein</fullName>
    </recommendedName>
</protein>
<dbReference type="EMBL" id="CP060028">
    <property type="protein sequence ID" value="QND80774.1"/>
    <property type="molecule type" value="Genomic_DNA"/>
</dbReference>
<keyword evidence="1" id="KW-0472">Membrane</keyword>
<evidence type="ECO:0008006" key="4">
    <source>
        <dbReference type="Google" id="ProtNLM"/>
    </source>
</evidence>
<dbReference type="InterPro" id="IPR046162">
    <property type="entry name" value="DUF6164"/>
</dbReference>
<evidence type="ECO:0000313" key="2">
    <source>
        <dbReference type="EMBL" id="QND80774.1"/>
    </source>
</evidence>
<sequence length="120" mass="13586">MAKLFLNLRNVPGDEADDVRDLLRSNAIDFYETQPSPWGISAGGLWIEDVDQLTRAKALMADYQARRRTQAREERAAAEREGRAETFAGQWRRRPLYVAGVLAVMVAIIVLTLALPWMLL</sequence>
<keyword evidence="1" id="KW-0812">Transmembrane</keyword>
<reference evidence="2 3" key="1">
    <citation type="submission" date="2020-08" db="EMBL/GenBank/DDBJ databases">
        <title>Streptomycin resistant and MDR strain, P. mexicana.</title>
        <authorList>
            <person name="Ganesh-kumar S."/>
            <person name="Zhe T."/>
            <person name="Yu Z."/>
            <person name="Min Y."/>
        </authorList>
    </citation>
    <scope>NUCLEOTIDE SEQUENCE [LARGE SCALE GENOMIC DNA]</scope>
    <source>
        <strain evidence="2 3">GTZY</strain>
    </source>
</reference>
<keyword evidence="3" id="KW-1185">Reference proteome</keyword>
<dbReference type="RefSeq" id="WP_162110972.1">
    <property type="nucleotide sequence ID" value="NZ_CP060028.1"/>
</dbReference>